<accession>A0ABD1Q9M6</accession>
<gene>
    <name evidence="2" type="ORF">Fot_48623</name>
</gene>
<reference evidence="3" key="1">
    <citation type="submission" date="2024-07" db="EMBL/GenBank/DDBJ databases">
        <title>Two chromosome-level genome assemblies of Korean endemic species Abeliophyllum distichum and Forsythia ovata (Oleaceae).</title>
        <authorList>
            <person name="Jang H."/>
        </authorList>
    </citation>
    <scope>NUCLEOTIDE SEQUENCE [LARGE SCALE GENOMIC DNA]</scope>
</reference>
<feature type="region of interest" description="Disordered" evidence="1">
    <location>
        <begin position="93"/>
        <end position="116"/>
    </location>
</feature>
<dbReference type="EMBL" id="JBFOLJ010000015">
    <property type="protein sequence ID" value="KAL2472887.1"/>
    <property type="molecule type" value="Genomic_DNA"/>
</dbReference>
<evidence type="ECO:0000313" key="2">
    <source>
        <dbReference type="EMBL" id="KAL2472887.1"/>
    </source>
</evidence>
<dbReference type="Proteomes" id="UP001604277">
    <property type="component" value="Unassembled WGS sequence"/>
</dbReference>
<sequence>MKFLLELVTCYGSSSTESEARQPAEESRSLMASVARRRVGRKRGKAVVGMRSDVEWSPSLSSISENNILGERNNQPRQPIVGFNRNLKRKVGSVANKDHSPSSHHHGDYNRRASISGTMPGFSPTAFLF</sequence>
<dbReference type="AlphaFoldDB" id="A0ABD1Q9M6"/>
<proteinExistence type="predicted"/>
<feature type="region of interest" description="Disordered" evidence="1">
    <location>
        <begin position="13"/>
        <end position="38"/>
    </location>
</feature>
<organism evidence="2 3">
    <name type="scientific">Forsythia ovata</name>
    <dbReference type="NCBI Taxonomy" id="205694"/>
    <lineage>
        <taxon>Eukaryota</taxon>
        <taxon>Viridiplantae</taxon>
        <taxon>Streptophyta</taxon>
        <taxon>Embryophyta</taxon>
        <taxon>Tracheophyta</taxon>
        <taxon>Spermatophyta</taxon>
        <taxon>Magnoliopsida</taxon>
        <taxon>eudicotyledons</taxon>
        <taxon>Gunneridae</taxon>
        <taxon>Pentapetalae</taxon>
        <taxon>asterids</taxon>
        <taxon>lamiids</taxon>
        <taxon>Lamiales</taxon>
        <taxon>Oleaceae</taxon>
        <taxon>Forsythieae</taxon>
        <taxon>Forsythia</taxon>
    </lineage>
</organism>
<dbReference type="PANTHER" id="PTHR35318">
    <property type="entry name" value="BNAA10G08410D PROTEIN"/>
    <property type="match status" value="1"/>
</dbReference>
<keyword evidence="3" id="KW-1185">Reference proteome</keyword>
<evidence type="ECO:0000313" key="3">
    <source>
        <dbReference type="Proteomes" id="UP001604277"/>
    </source>
</evidence>
<name>A0ABD1Q9M6_9LAMI</name>
<dbReference type="PANTHER" id="PTHR35318:SF2">
    <property type="entry name" value="OS08G0138900 PROTEIN"/>
    <property type="match status" value="1"/>
</dbReference>
<comment type="caution">
    <text evidence="2">The sequence shown here is derived from an EMBL/GenBank/DDBJ whole genome shotgun (WGS) entry which is preliminary data.</text>
</comment>
<feature type="compositionally biased region" description="Basic and acidic residues" evidence="1">
    <location>
        <begin position="18"/>
        <end position="28"/>
    </location>
</feature>
<feature type="compositionally biased region" description="Basic and acidic residues" evidence="1">
    <location>
        <begin position="96"/>
        <end position="111"/>
    </location>
</feature>
<evidence type="ECO:0000256" key="1">
    <source>
        <dbReference type="SAM" id="MobiDB-lite"/>
    </source>
</evidence>
<protein>
    <submittedName>
        <fullName evidence="2">Uncharacterized protein</fullName>
    </submittedName>
</protein>